<proteinExistence type="predicted"/>
<reference evidence="1 2" key="1">
    <citation type="journal article" date="2023" name="bioRxiv">
        <title>Conserved and derived expression patterns and positive selection on dental genes reveal complex evolutionary context of ever-growing rodent molars.</title>
        <authorList>
            <person name="Calamari Z.T."/>
            <person name="Song A."/>
            <person name="Cohen E."/>
            <person name="Akter M."/>
            <person name="Roy R.D."/>
            <person name="Hallikas O."/>
            <person name="Christensen M.M."/>
            <person name="Li P."/>
            <person name="Marangoni P."/>
            <person name="Jernvall J."/>
            <person name="Klein O.D."/>
        </authorList>
    </citation>
    <scope>NUCLEOTIDE SEQUENCE [LARGE SCALE GENOMIC DNA]</scope>
    <source>
        <strain evidence="1">V071</strain>
    </source>
</reference>
<evidence type="ECO:0000313" key="1">
    <source>
        <dbReference type="EMBL" id="KAK7814022.1"/>
    </source>
</evidence>
<accession>A0AAW0IIA2</accession>
<keyword evidence="2" id="KW-1185">Reference proteome</keyword>
<protein>
    <submittedName>
        <fullName evidence="1">Uncharacterized protein</fullName>
    </submittedName>
</protein>
<name>A0AAW0IIA2_MYOGA</name>
<dbReference type="Proteomes" id="UP001488838">
    <property type="component" value="Unassembled WGS sequence"/>
</dbReference>
<evidence type="ECO:0000313" key="2">
    <source>
        <dbReference type="Proteomes" id="UP001488838"/>
    </source>
</evidence>
<dbReference type="EMBL" id="JBBHLL010000127">
    <property type="protein sequence ID" value="KAK7814022.1"/>
    <property type="molecule type" value="Genomic_DNA"/>
</dbReference>
<comment type="caution">
    <text evidence="1">The sequence shown here is derived from an EMBL/GenBank/DDBJ whole genome shotgun (WGS) entry which is preliminary data.</text>
</comment>
<dbReference type="AlphaFoldDB" id="A0AAW0IIA2"/>
<sequence>MMCFSSLAVESLTVVLPRGNQTHRKVKPVSKMMNRAPKDAVIHFDTGSQDKSSHVRMVKKQLTEKNIRNIEKITLEYLSSATQEKLAQNLKTNLSYRRRSEKTE</sequence>
<organism evidence="1 2">
    <name type="scientific">Myodes glareolus</name>
    <name type="common">Bank vole</name>
    <name type="synonym">Clethrionomys glareolus</name>
    <dbReference type="NCBI Taxonomy" id="447135"/>
    <lineage>
        <taxon>Eukaryota</taxon>
        <taxon>Metazoa</taxon>
        <taxon>Chordata</taxon>
        <taxon>Craniata</taxon>
        <taxon>Vertebrata</taxon>
        <taxon>Euteleostomi</taxon>
        <taxon>Mammalia</taxon>
        <taxon>Eutheria</taxon>
        <taxon>Euarchontoglires</taxon>
        <taxon>Glires</taxon>
        <taxon>Rodentia</taxon>
        <taxon>Myomorpha</taxon>
        <taxon>Muroidea</taxon>
        <taxon>Cricetidae</taxon>
        <taxon>Arvicolinae</taxon>
        <taxon>Myodes</taxon>
    </lineage>
</organism>
<gene>
    <name evidence="1" type="ORF">U0070_006300</name>
</gene>